<comment type="similarity">
    <text evidence="2">Belongs to the MnmA/TRMU family.</text>
</comment>
<comment type="function">
    <text evidence="1">Catalyzes the 2-thiolation of uridine at the wobble position (U34) of mitochondrial tRNA(Lys), tRNA(Glu) and tRNA(Gln). Required for the formation of 5-taurinomethyl-2-thiouridine (tm5s2U) of mitochondrial tRNA(Lys), tRNA(Glu), and tRNA(Gln) at the wobble position. ATP is required to activate the C2 atom of the wobble base.</text>
</comment>
<dbReference type="NCBIfam" id="TIGR00420">
    <property type="entry name" value="trmU"/>
    <property type="match status" value="1"/>
</dbReference>
<dbReference type="InterPro" id="IPR046884">
    <property type="entry name" value="MnmA-like_central"/>
</dbReference>
<keyword evidence="4" id="KW-0820">tRNA-binding</keyword>
<evidence type="ECO:0000259" key="12">
    <source>
        <dbReference type="Pfam" id="PF20258"/>
    </source>
</evidence>
<dbReference type="Pfam" id="PF20259">
    <property type="entry name" value="tRNA_Me_trans_M"/>
    <property type="match status" value="1"/>
</dbReference>
<dbReference type="STRING" id="90262.A0A1X2IIA3"/>
<reference evidence="14 15" key="1">
    <citation type="submission" date="2016-07" db="EMBL/GenBank/DDBJ databases">
        <title>Pervasive Adenine N6-methylation of Active Genes in Fungi.</title>
        <authorList>
            <consortium name="DOE Joint Genome Institute"/>
            <person name="Mondo S.J."/>
            <person name="Dannebaum R.O."/>
            <person name="Kuo R.C."/>
            <person name="Labutti K."/>
            <person name="Haridas S."/>
            <person name="Kuo A."/>
            <person name="Salamov A."/>
            <person name="Ahrendt S.R."/>
            <person name="Lipzen A."/>
            <person name="Sullivan W."/>
            <person name="Andreopoulos W.B."/>
            <person name="Clum A."/>
            <person name="Lindquist E."/>
            <person name="Daum C."/>
            <person name="Ramamoorthy G.K."/>
            <person name="Gryganskyi A."/>
            <person name="Culley D."/>
            <person name="Magnuson J.K."/>
            <person name="James T.Y."/>
            <person name="O'Malley M.A."/>
            <person name="Stajich J.E."/>
            <person name="Spatafora J.W."/>
            <person name="Visel A."/>
            <person name="Grigoriev I.V."/>
        </authorList>
    </citation>
    <scope>NUCLEOTIDE SEQUENCE [LARGE SCALE GENOMIC DNA]</scope>
    <source>
        <strain evidence="14 15">NRRL 1336</strain>
    </source>
</reference>
<dbReference type="AlphaFoldDB" id="A0A1X2IIA3"/>
<dbReference type="GO" id="GO:0103016">
    <property type="term" value="F:tRNA-uridine 2-sulfurtransferase activity"/>
    <property type="evidence" value="ECO:0007669"/>
    <property type="project" value="EnsemblFungi"/>
</dbReference>
<dbReference type="EMBL" id="MCGE01000010">
    <property type="protein sequence ID" value="ORZ17079.1"/>
    <property type="molecule type" value="Genomic_DNA"/>
</dbReference>
<keyword evidence="10" id="KW-1015">Disulfide bond</keyword>
<evidence type="ECO:0000256" key="4">
    <source>
        <dbReference type="ARBA" id="ARBA00022555"/>
    </source>
</evidence>
<dbReference type="Gene3D" id="3.40.50.620">
    <property type="entry name" value="HUPs"/>
    <property type="match status" value="1"/>
</dbReference>
<keyword evidence="15" id="KW-1185">Reference proteome</keyword>
<comment type="caution">
    <text evidence="14">The sequence shown here is derived from an EMBL/GenBank/DDBJ whole genome shotgun (WGS) entry which is preliminary data.</text>
</comment>
<dbReference type="EC" id="2.8.1.14" evidence="3"/>
<keyword evidence="9" id="KW-0694">RNA-binding</keyword>
<dbReference type="GO" id="GO:0005739">
    <property type="term" value="C:mitochondrion"/>
    <property type="evidence" value="ECO:0007669"/>
    <property type="project" value="EnsemblFungi"/>
</dbReference>
<dbReference type="PANTHER" id="PTHR11933:SF5">
    <property type="entry name" value="MITOCHONDRIAL TRNA-SPECIFIC 2-THIOURIDYLASE 1"/>
    <property type="match status" value="1"/>
</dbReference>
<dbReference type="Gene3D" id="2.30.30.280">
    <property type="entry name" value="Adenine nucleotide alpha hydrolases-like domains"/>
    <property type="match status" value="1"/>
</dbReference>
<dbReference type="Proteomes" id="UP000193560">
    <property type="component" value="Unassembled WGS sequence"/>
</dbReference>
<name>A0A1X2IIA3_9FUNG</name>
<organism evidence="14 15">
    <name type="scientific">Absidia repens</name>
    <dbReference type="NCBI Taxonomy" id="90262"/>
    <lineage>
        <taxon>Eukaryota</taxon>
        <taxon>Fungi</taxon>
        <taxon>Fungi incertae sedis</taxon>
        <taxon>Mucoromycota</taxon>
        <taxon>Mucoromycotina</taxon>
        <taxon>Mucoromycetes</taxon>
        <taxon>Mucorales</taxon>
        <taxon>Cunninghamellaceae</taxon>
        <taxon>Absidia</taxon>
    </lineage>
</organism>
<feature type="domain" description="tRNA-specific 2-thiouridylase MnmA-like C-terminal" evidence="12">
    <location>
        <begin position="295"/>
        <end position="371"/>
    </location>
</feature>
<dbReference type="Pfam" id="PF20258">
    <property type="entry name" value="tRNA_Me_trans_C"/>
    <property type="match status" value="1"/>
</dbReference>
<dbReference type="GO" id="GO:0005524">
    <property type="term" value="F:ATP binding"/>
    <property type="evidence" value="ECO:0007669"/>
    <property type="project" value="UniProtKB-KW"/>
</dbReference>
<evidence type="ECO:0000259" key="13">
    <source>
        <dbReference type="Pfam" id="PF20259"/>
    </source>
</evidence>
<dbReference type="InterPro" id="IPR004506">
    <property type="entry name" value="MnmA-like"/>
</dbReference>
<dbReference type="InterPro" id="IPR014729">
    <property type="entry name" value="Rossmann-like_a/b/a_fold"/>
</dbReference>
<evidence type="ECO:0000256" key="10">
    <source>
        <dbReference type="ARBA" id="ARBA00023157"/>
    </source>
</evidence>
<evidence type="ECO:0000256" key="7">
    <source>
        <dbReference type="ARBA" id="ARBA00022741"/>
    </source>
</evidence>
<dbReference type="GO" id="GO:0000049">
    <property type="term" value="F:tRNA binding"/>
    <property type="evidence" value="ECO:0007669"/>
    <property type="project" value="UniProtKB-KW"/>
</dbReference>
<evidence type="ECO:0000256" key="5">
    <source>
        <dbReference type="ARBA" id="ARBA00022679"/>
    </source>
</evidence>
<evidence type="ECO:0000313" key="15">
    <source>
        <dbReference type="Proteomes" id="UP000193560"/>
    </source>
</evidence>
<dbReference type="HAMAP" id="MF_00144">
    <property type="entry name" value="tRNA_thiouridyl_MnmA"/>
    <property type="match status" value="1"/>
</dbReference>
<evidence type="ECO:0000256" key="8">
    <source>
        <dbReference type="ARBA" id="ARBA00022840"/>
    </source>
</evidence>
<feature type="domain" description="tRNA-specific 2-thiouridylase MnmA-like central" evidence="13">
    <location>
        <begin position="223"/>
        <end position="282"/>
    </location>
</feature>
<dbReference type="OrthoDB" id="3685at2759"/>
<evidence type="ECO:0000256" key="9">
    <source>
        <dbReference type="ARBA" id="ARBA00022884"/>
    </source>
</evidence>
<proteinExistence type="inferred from homology"/>
<keyword evidence="5 14" id="KW-0808">Transferase</keyword>
<dbReference type="Pfam" id="PF03054">
    <property type="entry name" value="tRNA_Me_trans"/>
    <property type="match status" value="1"/>
</dbReference>
<dbReference type="InterPro" id="IPR046885">
    <property type="entry name" value="MnmA-like_C"/>
</dbReference>
<evidence type="ECO:0000256" key="2">
    <source>
        <dbReference type="ARBA" id="ARBA00006191"/>
    </source>
</evidence>
<evidence type="ECO:0000256" key="6">
    <source>
        <dbReference type="ARBA" id="ARBA00022694"/>
    </source>
</evidence>
<dbReference type="PANTHER" id="PTHR11933">
    <property type="entry name" value="TRNA 5-METHYLAMINOMETHYL-2-THIOURIDYLATE -METHYLTRANSFERASE"/>
    <property type="match status" value="1"/>
</dbReference>
<evidence type="ECO:0000256" key="11">
    <source>
        <dbReference type="ARBA" id="ARBA00049564"/>
    </source>
</evidence>
<dbReference type="FunFam" id="3.40.50.620:FF:000115">
    <property type="entry name" value="tRNA-specific 2-thiouridylase MnmA"/>
    <property type="match status" value="1"/>
</dbReference>
<accession>A0A1X2IIA3</accession>
<evidence type="ECO:0000313" key="14">
    <source>
        <dbReference type="EMBL" id="ORZ17079.1"/>
    </source>
</evidence>
<dbReference type="SUPFAM" id="SSF52402">
    <property type="entry name" value="Adenine nucleotide alpha hydrolases-like"/>
    <property type="match status" value="1"/>
</dbReference>
<protein>
    <recommendedName>
        <fullName evidence="3">tRNA-5-taurinomethyluridine 2-sulfurtransferase</fullName>
        <ecNumber evidence="3">2.8.1.14</ecNumber>
    </recommendedName>
</protein>
<gene>
    <name evidence="14" type="ORF">BCR42DRAFT_413873</name>
</gene>
<comment type="catalytic activity">
    <reaction evidence="11">
        <text>5-taurinomethyluridine(34) in tRNA + S-sulfanyl-L-cysteinyl-[protein] + AH2 + ATP = 5-taurinomethyl-2-thiouridine(34) in tRNA + L-cysteinyl-[protein] + A + AMP + diphosphate + H(+)</text>
        <dbReference type="Rhea" id="RHEA:47040"/>
        <dbReference type="Rhea" id="RHEA-COMP:10131"/>
        <dbReference type="Rhea" id="RHEA-COMP:11726"/>
        <dbReference type="Rhea" id="RHEA-COMP:11732"/>
        <dbReference type="Rhea" id="RHEA-COMP:11733"/>
        <dbReference type="ChEBI" id="CHEBI:13193"/>
        <dbReference type="ChEBI" id="CHEBI:15378"/>
        <dbReference type="ChEBI" id="CHEBI:17499"/>
        <dbReference type="ChEBI" id="CHEBI:29950"/>
        <dbReference type="ChEBI" id="CHEBI:30616"/>
        <dbReference type="ChEBI" id="CHEBI:33019"/>
        <dbReference type="ChEBI" id="CHEBI:61963"/>
        <dbReference type="ChEBI" id="CHEBI:87171"/>
        <dbReference type="ChEBI" id="CHEBI:87172"/>
        <dbReference type="ChEBI" id="CHEBI:456215"/>
        <dbReference type="EC" id="2.8.1.14"/>
    </reaction>
</comment>
<keyword evidence="8" id="KW-0067">ATP-binding</keyword>
<dbReference type="Gene3D" id="2.40.30.10">
    <property type="entry name" value="Translation factors"/>
    <property type="match status" value="1"/>
</dbReference>
<evidence type="ECO:0000256" key="3">
    <source>
        <dbReference type="ARBA" id="ARBA00011953"/>
    </source>
</evidence>
<keyword evidence="7" id="KW-0547">Nucleotide-binding</keyword>
<sequence length="381" mass="43357">MLGSLWHGLKLRLTTQRRLPKKGDRVVMAMSGGVDSSVSAALLKQQGFDVEGFYMKNWDTRDERGVCPSEQDWHDVQQVCQQLDIPCKQVDFVKDYWHQVFQDTLDDYAAGLTPNPDVLCNQHIKFGSLLNKIPDDAWLATGHYCRTDGYGRLLRGREPAKDQSYYLSTVPWTALQRTIFPLGDIPSKRQVKQMAHDMGLLQVATKRESYGICFVGQHRKFADFLGQYIDQPAGQAMDLESGKIIGEHKGLFGYTIGQAAHIHHGSHKWFVAHKDMESNTLLCVPGSTHPALFHQACIARHWTWIHTYRPSSPSINVMAQVRYRQQPLKARLTQDDDGRYRVTFEQPIRAMARGQQVVIWDRDWCLGSGIIDDIVPANLPI</sequence>
<dbReference type="InterPro" id="IPR023382">
    <property type="entry name" value="MnmA-like_central_sf"/>
</dbReference>
<dbReference type="GO" id="GO:1990799">
    <property type="term" value="P:mitochondrial tRNA wobble position uridine thiolation"/>
    <property type="evidence" value="ECO:0007669"/>
    <property type="project" value="EnsemblFungi"/>
</dbReference>
<keyword evidence="6" id="KW-0819">tRNA processing</keyword>
<dbReference type="NCBIfam" id="NF001138">
    <property type="entry name" value="PRK00143.1"/>
    <property type="match status" value="1"/>
</dbReference>
<evidence type="ECO:0000256" key="1">
    <source>
        <dbReference type="ARBA" id="ARBA00003986"/>
    </source>
</evidence>
<dbReference type="CDD" id="cd01998">
    <property type="entry name" value="MnmA_TRMU-like"/>
    <property type="match status" value="1"/>
</dbReference>